<dbReference type="EMBL" id="KB445804">
    <property type="protein sequence ID" value="EMD34018.1"/>
    <property type="molecule type" value="Genomic_DNA"/>
</dbReference>
<reference evidence="2 3" key="1">
    <citation type="journal article" date="2012" name="Proc. Natl. Acad. Sci. U.S.A.">
        <title>Comparative genomics of Ceriporiopsis subvermispora and Phanerochaete chrysosporium provide insight into selective ligninolysis.</title>
        <authorList>
            <person name="Fernandez-Fueyo E."/>
            <person name="Ruiz-Duenas F.J."/>
            <person name="Ferreira P."/>
            <person name="Floudas D."/>
            <person name="Hibbett D.S."/>
            <person name="Canessa P."/>
            <person name="Larrondo L.F."/>
            <person name="James T.Y."/>
            <person name="Seelenfreund D."/>
            <person name="Lobos S."/>
            <person name="Polanco R."/>
            <person name="Tello M."/>
            <person name="Honda Y."/>
            <person name="Watanabe T."/>
            <person name="Watanabe T."/>
            <person name="Ryu J.S."/>
            <person name="Kubicek C.P."/>
            <person name="Schmoll M."/>
            <person name="Gaskell J."/>
            <person name="Hammel K.E."/>
            <person name="St John F.J."/>
            <person name="Vanden Wymelenberg A."/>
            <person name="Sabat G."/>
            <person name="Splinter BonDurant S."/>
            <person name="Syed K."/>
            <person name="Yadav J.S."/>
            <person name="Doddapaneni H."/>
            <person name="Subramanian V."/>
            <person name="Lavin J.L."/>
            <person name="Oguiza J.A."/>
            <person name="Perez G."/>
            <person name="Pisabarro A.G."/>
            <person name="Ramirez L."/>
            <person name="Santoyo F."/>
            <person name="Master E."/>
            <person name="Coutinho P.M."/>
            <person name="Henrissat B."/>
            <person name="Lombard V."/>
            <person name="Magnuson J.K."/>
            <person name="Kuees U."/>
            <person name="Hori C."/>
            <person name="Igarashi K."/>
            <person name="Samejima M."/>
            <person name="Held B.W."/>
            <person name="Barry K.W."/>
            <person name="LaButti K.M."/>
            <person name="Lapidus A."/>
            <person name="Lindquist E.A."/>
            <person name="Lucas S.M."/>
            <person name="Riley R."/>
            <person name="Salamov A.A."/>
            <person name="Hoffmeister D."/>
            <person name="Schwenk D."/>
            <person name="Hadar Y."/>
            <person name="Yarden O."/>
            <person name="de Vries R.P."/>
            <person name="Wiebenga A."/>
            <person name="Stenlid J."/>
            <person name="Eastwood D."/>
            <person name="Grigoriev I.V."/>
            <person name="Berka R.M."/>
            <person name="Blanchette R.A."/>
            <person name="Kersten P."/>
            <person name="Martinez A.T."/>
            <person name="Vicuna R."/>
            <person name="Cullen D."/>
        </authorList>
    </citation>
    <scope>NUCLEOTIDE SEQUENCE [LARGE SCALE GENOMIC DNA]</scope>
    <source>
        <strain evidence="2 3">B</strain>
    </source>
</reference>
<gene>
    <name evidence="2" type="ORF">CERSUDRAFT_117533</name>
</gene>
<sequence length="126" mass="14016">MLTFGNDVRPKLTWLRLFLALGRNPRRLVLQLLPVSESLAVAACRPPRLCRVSCAVDGGKDTSTEVTRTWLGSDNFRARRPAVFAESLRERLRLLLLLRPMKLRLREPPASGSDSVSASGMRGVGF</sequence>
<evidence type="ECO:0000256" key="1">
    <source>
        <dbReference type="SAM" id="MobiDB-lite"/>
    </source>
</evidence>
<keyword evidence="3" id="KW-1185">Reference proteome</keyword>
<dbReference type="Proteomes" id="UP000016930">
    <property type="component" value="Unassembled WGS sequence"/>
</dbReference>
<evidence type="ECO:0000313" key="3">
    <source>
        <dbReference type="Proteomes" id="UP000016930"/>
    </source>
</evidence>
<dbReference type="AlphaFoldDB" id="M2QAP7"/>
<evidence type="ECO:0000313" key="2">
    <source>
        <dbReference type="EMBL" id="EMD34018.1"/>
    </source>
</evidence>
<protein>
    <submittedName>
        <fullName evidence="2">Uncharacterized protein</fullName>
    </submittedName>
</protein>
<proteinExistence type="predicted"/>
<feature type="region of interest" description="Disordered" evidence="1">
    <location>
        <begin position="107"/>
        <end position="126"/>
    </location>
</feature>
<name>M2QAP7_CERS8</name>
<accession>M2QAP7</accession>
<organism evidence="2 3">
    <name type="scientific">Ceriporiopsis subvermispora (strain B)</name>
    <name type="common">White-rot fungus</name>
    <name type="synonym">Gelatoporia subvermispora</name>
    <dbReference type="NCBI Taxonomy" id="914234"/>
    <lineage>
        <taxon>Eukaryota</taxon>
        <taxon>Fungi</taxon>
        <taxon>Dikarya</taxon>
        <taxon>Basidiomycota</taxon>
        <taxon>Agaricomycotina</taxon>
        <taxon>Agaricomycetes</taxon>
        <taxon>Polyporales</taxon>
        <taxon>Gelatoporiaceae</taxon>
        <taxon>Gelatoporia</taxon>
    </lineage>
</organism>
<dbReference type="HOGENOM" id="CLU_1981389_0_0_1"/>